<sequence length="213" mass="23178">MVMKDANRFLLSVPEHHLAARKARKKTRGWQCPGICIFLAISAISATGCAKSPSLLATPPAPSLAAGDAKLDLPASTPFAGVWTSCKGTDAAEQCSRYLLLQRGKRICGTWSYFASGDSYEGRVIAEVMSPLEARRRRVCGRPGSETRTECDTGWEAIDRPLRLCSGKLDDLDGNDGCGFADYERAEDKGRSLQELASQPWVQACLSHKEARL</sequence>
<evidence type="ECO:0000313" key="2">
    <source>
        <dbReference type="Proteomes" id="UP001597110"/>
    </source>
</evidence>
<keyword evidence="2" id="KW-1185">Reference proteome</keyword>
<reference evidence="2" key="1">
    <citation type="journal article" date="2019" name="Int. J. Syst. Evol. Microbiol.">
        <title>The Global Catalogue of Microorganisms (GCM) 10K type strain sequencing project: providing services to taxonomists for standard genome sequencing and annotation.</title>
        <authorList>
            <consortium name="The Broad Institute Genomics Platform"/>
            <consortium name="The Broad Institute Genome Sequencing Center for Infectious Disease"/>
            <person name="Wu L."/>
            <person name="Ma J."/>
        </authorList>
    </citation>
    <scope>NUCLEOTIDE SEQUENCE [LARGE SCALE GENOMIC DNA]</scope>
    <source>
        <strain evidence="2">CCUG 55585</strain>
    </source>
</reference>
<name>A0ABW2Y7B5_9GAMM</name>
<evidence type="ECO:0000313" key="1">
    <source>
        <dbReference type="EMBL" id="MFD0724376.1"/>
    </source>
</evidence>
<accession>A0ABW2Y7B5</accession>
<proteinExistence type="predicted"/>
<dbReference type="EMBL" id="JBHTIF010000001">
    <property type="protein sequence ID" value="MFD0724376.1"/>
    <property type="molecule type" value="Genomic_DNA"/>
</dbReference>
<organism evidence="1 2">
    <name type="scientific">Lysobacter brunescens</name>
    <dbReference type="NCBI Taxonomy" id="262323"/>
    <lineage>
        <taxon>Bacteria</taxon>
        <taxon>Pseudomonadati</taxon>
        <taxon>Pseudomonadota</taxon>
        <taxon>Gammaproteobacteria</taxon>
        <taxon>Lysobacterales</taxon>
        <taxon>Lysobacteraceae</taxon>
        <taxon>Lysobacter</taxon>
    </lineage>
</organism>
<dbReference type="Proteomes" id="UP001597110">
    <property type="component" value="Unassembled WGS sequence"/>
</dbReference>
<gene>
    <name evidence="1" type="ORF">ACFQ0E_02065</name>
</gene>
<protein>
    <submittedName>
        <fullName evidence="1">Uncharacterized protein</fullName>
    </submittedName>
</protein>
<comment type="caution">
    <text evidence="1">The sequence shown here is derived from an EMBL/GenBank/DDBJ whole genome shotgun (WGS) entry which is preliminary data.</text>
</comment>